<organism evidence="2 3">
    <name type="scientific">Nitrosomonas ureae</name>
    <dbReference type="NCBI Taxonomy" id="44577"/>
    <lineage>
        <taxon>Bacteria</taxon>
        <taxon>Pseudomonadati</taxon>
        <taxon>Pseudomonadota</taxon>
        <taxon>Betaproteobacteria</taxon>
        <taxon>Nitrosomonadales</taxon>
        <taxon>Nitrosomonadaceae</taxon>
        <taxon>Nitrosomonas</taxon>
    </lineage>
</organism>
<keyword evidence="1" id="KW-0472">Membrane</keyword>
<evidence type="ECO:0000256" key="1">
    <source>
        <dbReference type="SAM" id="Phobius"/>
    </source>
</evidence>
<gene>
    <name evidence="2" type="ORF">SAMN06297164_1335</name>
</gene>
<evidence type="ECO:0000313" key="3">
    <source>
        <dbReference type="Proteomes" id="UP000219335"/>
    </source>
</evidence>
<dbReference type="Proteomes" id="UP000219335">
    <property type="component" value="Unassembled WGS sequence"/>
</dbReference>
<reference evidence="2 3" key="1">
    <citation type="submission" date="2017-09" db="EMBL/GenBank/DDBJ databases">
        <authorList>
            <person name="Ehlers B."/>
            <person name="Leendertz F.H."/>
        </authorList>
    </citation>
    <scope>NUCLEOTIDE SEQUENCE [LARGE SCALE GENOMIC DNA]</scope>
    <source>
        <strain evidence="2 3">Nm42</strain>
    </source>
</reference>
<dbReference type="AlphaFoldDB" id="A0A286A789"/>
<feature type="transmembrane region" description="Helical" evidence="1">
    <location>
        <begin position="54"/>
        <end position="73"/>
    </location>
</feature>
<dbReference type="Pfam" id="PF19853">
    <property type="entry name" value="DUF6328"/>
    <property type="match status" value="1"/>
</dbReference>
<proteinExistence type="predicted"/>
<protein>
    <submittedName>
        <fullName evidence="2">Uncharacterized protein</fullName>
    </submittedName>
</protein>
<dbReference type="InterPro" id="IPR046291">
    <property type="entry name" value="DUF6328"/>
</dbReference>
<keyword evidence="1" id="KW-1133">Transmembrane helix</keyword>
<name>A0A286A789_9PROT</name>
<evidence type="ECO:0000313" key="2">
    <source>
        <dbReference type="EMBL" id="SOD17756.1"/>
    </source>
</evidence>
<dbReference type="EMBL" id="OCMU01000001">
    <property type="protein sequence ID" value="SOD17756.1"/>
    <property type="molecule type" value="Genomic_DNA"/>
</dbReference>
<sequence>MAPAAYHRQTGSHKVKEEFLKIASKLLLFGMLPLMMAFCIDVYLIAQIIISNSIALLLASLLTILFIFLWYTLSHSR</sequence>
<keyword evidence="1" id="KW-0812">Transmembrane</keyword>
<accession>A0A286A789</accession>
<feature type="transmembrane region" description="Helical" evidence="1">
    <location>
        <begin position="26"/>
        <end position="48"/>
    </location>
</feature>
<dbReference type="RefSeq" id="WP_097104511.1">
    <property type="nucleotide sequence ID" value="NZ_OCMU01000001.1"/>
</dbReference>